<evidence type="ECO:0000313" key="2">
    <source>
        <dbReference type="Proteomes" id="UP000824120"/>
    </source>
</evidence>
<organism evidence="1 2">
    <name type="scientific">Solanum commersonii</name>
    <name type="common">Commerson's wild potato</name>
    <name type="synonym">Commerson's nightshade</name>
    <dbReference type="NCBI Taxonomy" id="4109"/>
    <lineage>
        <taxon>Eukaryota</taxon>
        <taxon>Viridiplantae</taxon>
        <taxon>Streptophyta</taxon>
        <taxon>Embryophyta</taxon>
        <taxon>Tracheophyta</taxon>
        <taxon>Spermatophyta</taxon>
        <taxon>Magnoliopsida</taxon>
        <taxon>eudicotyledons</taxon>
        <taxon>Gunneridae</taxon>
        <taxon>Pentapetalae</taxon>
        <taxon>asterids</taxon>
        <taxon>lamiids</taxon>
        <taxon>Solanales</taxon>
        <taxon>Solanaceae</taxon>
        <taxon>Solanoideae</taxon>
        <taxon>Solaneae</taxon>
        <taxon>Solanum</taxon>
    </lineage>
</organism>
<sequence>MSPNAAPTSLLEYHSRLYYDGDDDNDDAPTWPTLICVDLQIGDFMMQPNVEKGKMVIKGLQQCCKHNNTY</sequence>
<dbReference type="EMBL" id="JACXVP010000001">
    <property type="protein sequence ID" value="KAG5629867.1"/>
    <property type="molecule type" value="Genomic_DNA"/>
</dbReference>
<proteinExistence type="predicted"/>
<reference evidence="1 2" key="1">
    <citation type="submission" date="2020-09" db="EMBL/GenBank/DDBJ databases">
        <title>De no assembly of potato wild relative species, Solanum commersonii.</title>
        <authorList>
            <person name="Cho K."/>
        </authorList>
    </citation>
    <scope>NUCLEOTIDE SEQUENCE [LARGE SCALE GENOMIC DNA]</scope>
    <source>
        <strain evidence="1">LZ3.2</strain>
        <tissue evidence="1">Leaf</tissue>
    </source>
</reference>
<dbReference type="Proteomes" id="UP000824120">
    <property type="component" value="Chromosome 1"/>
</dbReference>
<dbReference type="AlphaFoldDB" id="A0A9J6B027"/>
<keyword evidence="2" id="KW-1185">Reference proteome</keyword>
<evidence type="ECO:0000313" key="1">
    <source>
        <dbReference type="EMBL" id="KAG5629867.1"/>
    </source>
</evidence>
<name>A0A9J6B027_SOLCO</name>
<accession>A0A9J6B027</accession>
<protein>
    <submittedName>
        <fullName evidence="1">Uncharacterized protein</fullName>
    </submittedName>
</protein>
<gene>
    <name evidence="1" type="ORF">H5410_001584</name>
</gene>
<comment type="caution">
    <text evidence="1">The sequence shown here is derived from an EMBL/GenBank/DDBJ whole genome shotgun (WGS) entry which is preliminary data.</text>
</comment>